<evidence type="ECO:0000313" key="9">
    <source>
        <dbReference type="Proteomes" id="UP000178448"/>
    </source>
</evidence>
<dbReference type="EMBL" id="MFJD01000009">
    <property type="protein sequence ID" value="OGG01905.1"/>
    <property type="molecule type" value="Genomic_DNA"/>
</dbReference>
<dbReference type="PROSITE" id="PS00963">
    <property type="entry name" value="RIBOSOMAL_S2_2"/>
    <property type="match status" value="1"/>
</dbReference>
<dbReference type="GO" id="GO:0003735">
    <property type="term" value="F:structural constituent of ribosome"/>
    <property type="evidence" value="ECO:0007669"/>
    <property type="project" value="InterPro"/>
</dbReference>
<keyword evidence="2 5" id="KW-0689">Ribosomal protein</keyword>
<evidence type="ECO:0000256" key="1">
    <source>
        <dbReference type="ARBA" id="ARBA00006242"/>
    </source>
</evidence>
<dbReference type="InterPro" id="IPR018130">
    <property type="entry name" value="Ribosomal_uS2_CS"/>
</dbReference>
<evidence type="ECO:0000256" key="5">
    <source>
        <dbReference type="HAMAP-Rule" id="MF_00291"/>
    </source>
</evidence>
<dbReference type="InterPro" id="IPR023591">
    <property type="entry name" value="Ribosomal_uS2_flav_dom_sf"/>
</dbReference>
<evidence type="ECO:0000256" key="4">
    <source>
        <dbReference type="ARBA" id="ARBA00035256"/>
    </source>
</evidence>
<dbReference type="Pfam" id="PF00318">
    <property type="entry name" value="Ribosomal_S2"/>
    <property type="match status" value="1"/>
</dbReference>
<comment type="similarity">
    <text evidence="1 5 6">Belongs to the universal ribosomal protein uS2 family.</text>
</comment>
<name>A0A1F5YP30_9BACT</name>
<feature type="compositionally biased region" description="Basic and acidic residues" evidence="7">
    <location>
        <begin position="227"/>
        <end position="265"/>
    </location>
</feature>
<dbReference type="InterPro" id="IPR005706">
    <property type="entry name" value="Ribosomal_uS2_bac/mit/plastid"/>
</dbReference>
<dbReference type="CDD" id="cd01425">
    <property type="entry name" value="RPS2"/>
    <property type="match status" value="1"/>
</dbReference>
<dbReference type="Gene3D" id="3.40.50.10490">
    <property type="entry name" value="Glucose-6-phosphate isomerase like protein, domain 1"/>
    <property type="match status" value="1"/>
</dbReference>
<evidence type="ECO:0000256" key="7">
    <source>
        <dbReference type="SAM" id="MobiDB-lite"/>
    </source>
</evidence>
<dbReference type="NCBIfam" id="TIGR01011">
    <property type="entry name" value="rpsB_bact"/>
    <property type="match status" value="1"/>
</dbReference>
<dbReference type="PRINTS" id="PR00395">
    <property type="entry name" value="RIBOSOMALS2"/>
</dbReference>
<feature type="region of interest" description="Disordered" evidence="7">
    <location>
        <begin position="227"/>
        <end position="295"/>
    </location>
</feature>
<dbReference type="PANTHER" id="PTHR12534">
    <property type="entry name" value="30S RIBOSOMAL PROTEIN S2 PROKARYOTIC AND ORGANELLAR"/>
    <property type="match status" value="1"/>
</dbReference>
<sequence>MQEITLQQLLEAGCHFGHKSERWHPRASEFIYTEKDGIHIIDLAKTREGLLRAAAFVTELVATGSEIIAVATKRQAKDIVKEAAESAGMPYFTERWIGGFLTNWDEIKKNIEKANRMITEQENDAWKIFPKHEQMQLKRELRKLINYYGGVLKLTRPPQALFVVDVRKEIAAVREAVRVGLPVVAIVDTNSDPRGIGYPIPANDDAVGSIMLLTRILTQAYSAGRQMREKGAEKAKTADQKQPEDSGAAREEKTPAGQDVKKSEKSGPAAGKLQTEPKKKRGRPKKTAVNAAADN</sequence>
<dbReference type="AlphaFoldDB" id="A0A1F5YP30"/>
<protein>
    <recommendedName>
        <fullName evidence="4 5">Small ribosomal subunit protein uS2</fullName>
    </recommendedName>
</protein>
<dbReference type="HAMAP" id="MF_00291_B">
    <property type="entry name" value="Ribosomal_uS2_B"/>
    <property type="match status" value="1"/>
</dbReference>
<evidence type="ECO:0000313" key="8">
    <source>
        <dbReference type="EMBL" id="OGG01905.1"/>
    </source>
</evidence>
<evidence type="ECO:0000256" key="3">
    <source>
        <dbReference type="ARBA" id="ARBA00023274"/>
    </source>
</evidence>
<dbReference type="GO" id="GO:0006412">
    <property type="term" value="P:translation"/>
    <property type="evidence" value="ECO:0007669"/>
    <property type="project" value="UniProtKB-UniRule"/>
</dbReference>
<evidence type="ECO:0000256" key="6">
    <source>
        <dbReference type="RuleBase" id="RU003631"/>
    </source>
</evidence>
<dbReference type="STRING" id="1798374.A2Z33_01545"/>
<accession>A0A1F5YP30</accession>
<reference evidence="8 9" key="1">
    <citation type="journal article" date="2016" name="Nat. Commun.">
        <title>Thousands of microbial genomes shed light on interconnected biogeochemical processes in an aquifer system.</title>
        <authorList>
            <person name="Anantharaman K."/>
            <person name="Brown C.T."/>
            <person name="Hug L.A."/>
            <person name="Sharon I."/>
            <person name="Castelle C.J."/>
            <person name="Probst A.J."/>
            <person name="Thomas B.C."/>
            <person name="Singh A."/>
            <person name="Wilkins M.J."/>
            <person name="Karaoz U."/>
            <person name="Brodie E.L."/>
            <person name="Williams K.H."/>
            <person name="Hubbard S.S."/>
            <person name="Banfield J.F."/>
        </authorList>
    </citation>
    <scope>NUCLEOTIDE SEQUENCE [LARGE SCALE GENOMIC DNA]</scope>
</reference>
<dbReference type="InterPro" id="IPR001865">
    <property type="entry name" value="Ribosomal_uS2"/>
</dbReference>
<dbReference type="GO" id="GO:0022627">
    <property type="term" value="C:cytosolic small ribosomal subunit"/>
    <property type="evidence" value="ECO:0007669"/>
    <property type="project" value="TreeGrafter"/>
</dbReference>
<organism evidence="8 9">
    <name type="scientific">Candidatus Gottesmanbacteria bacterium RBG_16_52_11</name>
    <dbReference type="NCBI Taxonomy" id="1798374"/>
    <lineage>
        <taxon>Bacteria</taxon>
        <taxon>Candidatus Gottesmaniibacteriota</taxon>
    </lineage>
</organism>
<proteinExistence type="inferred from homology"/>
<dbReference type="Gene3D" id="1.10.287.610">
    <property type="entry name" value="Helix hairpin bin"/>
    <property type="match status" value="1"/>
</dbReference>
<dbReference type="PANTHER" id="PTHR12534:SF0">
    <property type="entry name" value="SMALL RIBOSOMAL SUBUNIT PROTEIN US2M"/>
    <property type="match status" value="1"/>
</dbReference>
<evidence type="ECO:0000256" key="2">
    <source>
        <dbReference type="ARBA" id="ARBA00022980"/>
    </source>
</evidence>
<keyword evidence="3 5" id="KW-0687">Ribonucleoprotein</keyword>
<gene>
    <name evidence="5" type="primary">rpsB</name>
    <name evidence="8" type="ORF">A2Z33_01545</name>
</gene>
<dbReference type="Proteomes" id="UP000178448">
    <property type="component" value="Unassembled WGS sequence"/>
</dbReference>
<dbReference type="SUPFAM" id="SSF52313">
    <property type="entry name" value="Ribosomal protein S2"/>
    <property type="match status" value="1"/>
</dbReference>
<comment type="caution">
    <text evidence="8">The sequence shown here is derived from an EMBL/GenBank/DDBJ whole genome shotgun (WGS) entry which is preliminary data.</text>
</comment>